<evidence type="ECO:0000256" key="1">
    <source>
        <dbReference type="SAM" id="Coils"/>
    </source>
</evidence>
<keyword evidence="1" id="KW-0175">Coiled coil</keyword>
<gene>
    <name evidence="2" type="ORF">SPARVUS_LOCUS653298</name>
</gene>
<feature type="non-terminal residue" evidence="2">
    <location>
        <position position="97"/>
    </location>
</feature>
<name>A0ABN9AEX8_9NEOB</name>
<proteinExistence type="predicted"/>
<dbReference type="Proteomes" id="UP001162483">
    <property type="component" value="Unassembled WGS sequence"/>
</dbReference>
<keyword evidence="3" id="KW-1185">Reference proteome</keyword>
<protein>
    <submittedName>
        <fullName evidence="2">Uncharacterized protein</fullName>
    </submittedName>
</protein>
<evidence type="ECO:0000313" key="2">
    <source>
        <dbReference type="EMBL" id="CAI9534536.1"/>
    </source>
</evidence>
<comment type="caution">
    <text evidence="2">The sequence shown here is derived from an EMBL/GenBank/DDBJ whole genome shotgun (WGS) entry which is preliminary data.</text>
</comment>
<organism evidence="2 3">
    <name type="scientific">Staurois parvus</name>
    <dbReference type="NCBI Taxonomy" id="386267"/>
    <lineage>
        <taxon>Eukaryota</taxon>
        <taxon>Metazoa</taxon>
        <taxon>Chordata</taxon>
        <taxon>Craniata</taxon>
        <taxon>Vertebrata</taxon>
        <taxon>Euteleostomi</taxon>
        <taxon>Amphibia</taxon>
        <taxon>Batrachia</taxon>
        <taxon>Anura</taxon>
        <taxon>Neobatrachia</taxon>
        <taxon>Ranoidea</taxon>
        <taxon>Ranidae</taxon>
        <taxon>Staurois</taxon>
    </lineage>
</organism>
<reference evidence="2" key="1">
    <citation type="submission" date="2023-05" db="EMBL/GenBank/DDBJ databases">
        <authorList>
            <person name="Stuckert A."/>
        </authorList>
    </citation>
    <scope>NUCLEOTIDE SEQUENCE</scope>
</reference>
<feature type="coiled-coil region" evidence="1">
    <location>
        <begin position="48"/>
        <end position="82"/>
    </location>
</feature>
<evidence type="ECO:0000313" key="3">
    <source>
        <dbReference type="Proteomes" id="UP001162483"/>
    </source>
</evidence>
<accession>A0ABN9AEX8</accession>
<sequence length="97" mass="11226">MDKTVARNTETFLLIEGEYIKNLQKQVYLLEMETSFLREQARKVTCDQPRLTAEAEQMVAELKELQSQISSMQLDLAMKENSISVVKGELEAQHRHL</sequence>
<dbReference type="EMBL" id="CATNWA010000211">
    <property type="protein sequence ID" value="CAI9534536.1"/>
    <property type="molecule type" value="Genomic_DNA"/>
</dbReference>